<dbReference type="HOGENOM" id="CLU_002305_2_0_1"/>
<keyword evidence="2" id="KW-0378">Hydrolase</keyword>
<evidence type="ECO:0008006" key="10">
    <source>
        <dbReference type="Google" id="ProtNLM"/>
    </source>
</evidence>
<evidence type="ECO:0000256" key="4">
    <source>
        <dbReference type="ARBA" id="ARBA00022840"/>
    </source>
</evidence>
<dbReference type="InterPro" id="IPR059032">
    <property type="entry name" value="WHD_DDX60"/>
</dbReference>
<dbReference type="Proteomes" id="UP000053424">
    <property type="component" value="Unassembled WGS sequence"/>
</dbReference>
<organism evidence="8 9">
    <name type="scientific">Hebeloma cylindrosporum</name>
    <dbReference type="NCBI Taxonomy" id="76867"/>
    <lineage>
        <taxon>Eukaryota</taxon>
        <taxon>Fungi</taxon>
        <taxon>Dikarya</taxon>
        <taxon>Basidiomycota</taxon>
        <taxon>Agaricomycotina</taxon>
        <taxon>Agaricomycetes</taxon>
        <taxon>Agaricomycetidae</taxon>
        <taxon>Agaricales</taxon>
        <taxon>Agaricineae</taxon>
        <taxon>Hymenogastraceae</taxon>
        <taxon>Hebeloma</taxon>
    </lineage>
</organism>
<dbReference type="OrthoDB" id="2320933at2759"/>
<protein>
    <recommendedName>
        <fullName evidence="10">P-loop containing nucleoside triphosphate hydrolase protein</fullName>
    </recommendedName>
</protein>
<dbReference type="InterPro" id="IPR001650">
    <property type="entry name" value="Helicase_C-like"/>
</dbReference>
<feature type="domain" description="Helicase ATP-binding" evidence="6">
    <location>
        <begin position="782"/>
        <end position="950"/>
    </location>
</feature>
<dbReference type="STRING" id="686832.A0A0C3BG42"/>
<feature type="region of interest" description="Disordered" evidence="5">
    <location>
        <begin position="1181"/>
        <end position="1216"/>
    </location>
</feature>
<dbReference type="SMART" id="SM00490">
    <property type="entry name" value="HELICc"/>
    <property type="match status" value="1"/>
</dbReference>
<dbReference type="PANTHER" id="PTHR44533:SF4">
    <property type="entry name" value="DEAD_H RNA HELICASE, PUTATIVE-RELATED"/>
    <property type="match status" value="1"/>
</dbReference>
<dbReference type="Pfam" id="PF00270">
    <property type="entry name" value="DEAD"/>
    <property type="match status" value="1"/>
</dbReference>
<dbReference type="GO" id="GO:0004386">
    <property type="term" value="F:helicase activity"/>
    <property type="evidence" value="ECO:0007669"/>
    <property type="project" value="UniProtKB-KW"/>
</dbReference>
<dbReference type="GO" id="GO:0003676">
    <property type="term" value="F:nucleic acid binding"/>
    <property type="evidence" value="ECO:0007669"/>
    <property type="project" value="InterPro"/>
</dbReference>
<accession>A0A0C3BG42</accession>
<sequence>MDLEGFDDALEANLPGDSTGDLSFAQALDDIDRSWYIKAARSARWMDLLGDYAGAEPFLLDGMVFPSLPSPTLRVLPGEAMLHLVLDDPLLLIGRDASISFQILHAYHILESLVLEYHHRSANFEIAFWDENRHLSVQTGHSTFAVASRALARSMLFSHLLKLPVVVHVFDNLEDPAWQEYKVTKKPMFIMTYDGGVENNPSENGVQTAVLLSQRIFLMKIHAHGIPLALLNGAEYRDSKILSFVYEPMAGTIALLNSQRLRKTALLANHAIRECLSGILGGGDIHLRLSNRSEERANSLFDMLLSDTVPLMERGVPPEAVYLFLVHYLLLPTLTVRERAQMPDSLCPGLVDILRDHLLIPFFVMAAGSLAERDCNLDVDGTIFSILINFIIHRGDEISTIVGPAVHEEAQLLWRAFNGPALDFGSFSGRYFLPESVQTQTPNPPHSEIEPHRLLPFRNPVFDREFSGVRVPTEDDEVSQRGTQIMFSDTRHWHNQKSILPLHLGGSKPAGTSERERKRHLRLAQRFMTKLQAQAATLVGASGGGLRQIAIPAVGSSSKEHRRSRSYSKGQKPVSPVSSAQRLKLKIKEDRDLVVREAVQAKWKQQLAKLKNVTSLPEKRACMKAFSRNRKDDVPEISLELDLFLLHLEIETWIMESERDCGPTKDKFTVSIIRMVQTIIRTRTITSAARKILVVVLTVLGFHDYIPGLLPSSKDVKDHRATFRFVKLIDSKSTILYPFMKITEHPVVWQLRLFGDYMDRSMDSLPDPRVPFEADAWQRRVLDGIDQNKSLLVVAPTSAGKTFISYYAMEKVLRECDDGVLVYIAPTKALVSQIAAEVYARFSKTLKGGSCWAILTRDFRIHDPHNCQILVTVPEMLAIMLFSPALARVWTPRIKRIILDEIHSIGQQEGGPIWEQILLLAPCPIIGLSATIGSPHQFSDWLAAIQKAHGFEYEFIEHTHRYSHLRKYFYLVDGKGEFTSLEQHVASNRARFLHPISVLSFGTRNLPDDLSLEASDLLSLYDALLSVQHGIDHDLSSLAPAVFFADTSTLLRQCDVFKYEARLKAIVIDLMQLFDPRDRTTPLGHVIRVLQDGNIRELGDQMDNVMPSRDAFKNDLLVLLADLHVTGDLPAILFNFNRTNCELMAQHILESLEQKEEEWRTQSVEWKRKMKQWNVWQSQAKARERISERQQKQKKRLEGDDDSRDTANLSWESSFNPNHPSPQFSFVGIGTSYSMLDLEEDTPTKELSWSNVPPWAMKALRRGIAVHHAGMNKHYRTLVESLFRRGFVRVIIATGTLALGINAPTKTSIFCGDSPYLTALMYRQCAGRAGRRGYDLKGKVIFYGLPLDRARRLILSKLPNLGGTFPLTTTMTLRMFNLLSGSENAEVAVRAIKSIMSLPQITVNSKLGHEQLLHHLRFSVEYLRRTELIDATGQPINLFAIAAHLYYTEPGNLALVTLIRSGVIHDLCEKAASMDEAQVEFVVIMANLFGRRYLSKGFTKAENIRELRAKYPSKIILPPLPEDANRVLADHDDHILRIFEGYAFAYAKAAAEIIGPDDALALSRTRFCGKNNEEPSVFRLHLQNRAIPTVIRSSFVSNSGHGDAFKSVTDLTRTARDGLHMNGHAIPSMAQFVAPTEGDEHRLNAYLLDFYLHGQASTLGRANCIRQGDIWYLLQDFNMTLLSVRSAFQRLLLGRSEEQNELQEDELGSADPAEHDPEGEQPEPEYPSQESERPHGVSGVDWKVYLIINRVCAEFEKKFKVIWA</sequence>
<dbReference type="PROSITE" id="PS51194">
    <property type="entry name" value="HELICASE_CTER"/>
    <property type="match status" value="1"/>
</dbReference>
<evidence type="ECO:0000256" key="5">
    <source>
        <dbReference type="SAM" id="MobiDB-lite"/>
    </source>
</evidence>
<dbReference type="GO" id="GO:0016787">
    <property type="term" value="F:hydrolase activity"/>
    <property type="evidence" value="ECO:0007669"/>
    <property type="project" value="UniProtKB-KW"/>
</dbReference>
<evidence type="ECO:0000259" key="6">
    <source>
        <dbReference type="PROSITE" id="PS51192"/>
    </source>
</evidence>
<dbReference type="Pfam" id="PF26076">
    <property type="entry name" value="WHD_DDX60"/>
    <property type="match status" value="1"/>
</dbReference>
<feature type="region of interest" description="Disordered" evidence="5">
    <location>
        <begin position="552"/>
        <end position="580"/>
    </location>
</feature>
<feature type="compositionally biased region" description="Polar residues" evidence="5">
    <location>
        <begin position="1206"/>
        <end position="1216"/>
    </location>
</feature>
<keyword evidence="3" id="KW-0347">Helicase</keyword>
<evidence type="ECO:0000313" key="8">
    <source>
        <dbReference type="EMBL" id="KIM35695.1"/>
    </source>
</evidence>
<evidence type="ECO:0000313" key="9">
    <source>
        <dbReference type="Proteomes" id="UP000053424"/>
    </source>
</evidence>
<dbReference type="InterPro" id="IPR052431">
    <property type="entry name" value="SKI2_subfamily_helicases"/>
</dbReference>
<gene>
    <name evidence="8" type="ORF">M413DRAFT_326999</name>
</gene>
<keyword evidence="4" id="KW-0067">ATP-binding</keyword>
<dbReference type="FunFam" id="3.40.50.300:FF:001039">
    <property type="entry name" value="ATP-dependent RNA helicase DDX60"/>
    <property type="match status" value="1"/>
</dbReference>
<dbReference type="InterPro" id="IPR011545">
    <property type="entry name" value="DEAD/DEAH_box_helicase_dom"/>
</dbReference>
<dbReference type="PANTHER" id="PTHR44533">
    <property type="entry name" value="DEAD/H RNA HELICASE, PUTATIVE-RELATED"/>
    <property type="match status" value="1"/>
</dbReference>
<evidence type="ECO:0000256" key="2">
    <source>
        <dbReference type="ARBA" id="ARBA00022801"/>
    </source>
</evidence>
<dbReference type="GO" id="GO:0005524">
    <property type="term" value="F:ATP binding"/>
    <property type="evidence" value="ECO:0007669"/>
    <property type="project" value="UniProtKB-KW"/>
</dbReference>
<feature type="compositionally biased region" description="Acidic residues" evidence="5">
    <location>
        <begin position="1699"/>
        <end position="1708"/>
    </location>
</feature>
<dbReference type="Gene3D" id="3.40.50.300">
    <property type="entry name" value="P-loop containing nucleotide triphosphate hydrolases"/>
    <property type="match status" value="2"/>
</dbReference>
<dbReference type="EMBL" id="KN831816">
    <property type="protein sequence ID" value="KIM35695.1"/>
    <property type="molecule type" value="Genomic_DNA"/>
</dbReference>
<dbReference type="Pfam" id="PF00271">
    <property type="entry name" value="Helicase_C"/>
    <property type="match status" value="1"/>
</dbReference>
<reference evidence="9" key="2">
    <citation type="submission" date="2015-01" db="EMBL/GenBank/DDBJ databases">
        <title>Evolutionary Origins and Diversification of the Mycorrhizal Mutualists.</title>
        <authorList>
            <consortium name="DOE Joint Genome Institute"/>
            <consortium name="Mycorrhizal Genomics Consortium"/>
            <person name="Kohler A."/>
            <person name="Kuo A."/>
            <person name="Nagy L.G."/>
            <person name="Floudas D."/>
            <person name="Copeland A."/>
            <person name="Barry K.W."/>
            <person name="Cichocki N."/>
            <person name="Veneault-Fourrey C."/>
            <person name="LaButti K."/>
            <person name="Lindquist E.A."/>
            <person name="Lipzen A."/>
            <person name="Lundell T."/>
            <person name="Morin E."/>
            <person name="Murat C."/>
            <person name="Riley R."/>
            <person name="Ohm R."/>
            <person name="Sun H."/>
            <person name="Tunlid A."/>
            <person name="Henrissat B."/>
            <person name="Grigoriev I.V."/>
            <person name="Hibbett D.S."/>
            <person name="Martin F."/>
        </authorList>
    </citation>
    <scope>NUCLEOTIDE SEQUENCE [LARGE SCALE GENOMIC DNA]</scope>
    <source>
        <strain evidence="9">h7</strain>
    </source>
</reference>
<keyword evidence="9" id="KW-1185">Reference proteome</keyword>
<evidence type="ECO:0000259" key="7">
    <source>
        <dbReference type="PROSITE" id="PS51194"/>
    </source>
</evidence>
<evidence type="ECO:0000256" key="3">
    <source>
        <dbReference type="ARBA" id="ARBA00022806"/>
    </source>
</evidence>
<dbReference type="InterPro" id="IPR014001">
    <property type="entry name" value="Helicase_ATP-bd"/>
</dbReference>
<reference evidence="8 9" key="1">
    <citation type="submission" date="2014-04" db="EMBL/GenBank/DDBJ databases">
        <authorList>
            <consortium name="DOE Joint Genome Institute"/>
            <person name="Kuo A."/>
            <person name="Gay G."/>
            <person name="Dore J."/>
            <person name="Kohler A."/>
            <person name="Nagy L.G."/>
            <person name="Floudas D."/>
            <person name="Copeland A."/>
            <person name="Barry K.W."/>
            <person name="Cichocki N."/>
            <person name="Veneault-Fourrey C."/>
            <person name="LaButti K."/>
            <person name="Lindquist E.A."/>
            <person name="Lipzen A."/>
            <person name="Lundell T."/>
            <person name="Morin E."/>
            <person name="Murat C."/>
            <person name="Sun H."/>
            <person name="Tunlid A."/>
            <person name="Henrissat B."/>
            <person name="Grigoriev I.V."/>
            <person name="Hibbett D.S."/>
            <person name="Martin F."/>
            <person name="Nordberg H.P."/>
            <person name="Cantor M.N."/>
            <person name="Hua S.X."/>
        </authorList>
    </citation>
    <scope>NUCLEOTIDE SEQUENCE [LARGE SCALE GENOMIC DNA]</scope>
    <source>
        <strain evidence="9">h7</strain>
    </source>
</reference>
<dbReference type="PROSITE" id="PS51192">
    <property type="entry name" value="HELICASE_ATP_BIND_1"/>
    <property type="match status" value="1"/>
</dbReference>
<feature type="region of interest" description="Disordered" evidence="5">
    <location>
        <begin position="1699"/>
        <end position="1736"/>
    </location>
</feature>
<dbReference type="InterPro" id="IPR027417">
    <property type="entry name" value="P-loop_NTPase"/>
</dbReference>
<dbReference type="SMART" id="SM00487">
    <property type="entry name" value="DEXDc"/>
    <property type="match status" value="1"/>
</dbReference>
<name>A0A0C3BG42_HEBCY</name>
<dbReference type="GO" id="GO:0005737">
    <property type="term" value="C:cytoplasm"/>
    <property type="evidence" value="ECO:0007669"/>
    <property type="project" value="TreeGrafter"/>
</dbReference>
<feature type="domain" description="Helicase C-terminal" evidence="7">
    <location>
        <begin position="1208"/>
        <end position="1379"/>
    </location>
</feature>
<proteinExistence type="predicted"/>
<evidence type="ECO:0000256" key="1">
    <source>
        <dbReference type="ARBA" id="ARBA00022741"/>
    </source>
</evidence>
<feature type="compositionally biased region" description="Basic and acidic residues" evidence="5">
    <location>
        <begin position="1181"/>
        <end position="1191"/>
    </location>
</feature>
<keyword evidence="1" id="KW-0547">Nucleotide-binding</keyword>
<dbReference type="SUPFAM" id="SSF52540">
    <property type="entry name" value="P-loop containing nucleoside triphosphate hydrolases"/>
    <property type="match status" value="1"/>
</dbReference>